<keyword evidence="3 6" id="KW-0175">Coiled coil</keyword>
<dbReference type="GeneID" id="101705856"/>
<dbReference type="GO" id="GO:0045095">
    <property type="term" value="C:keratin filament"/>
    <property type="evidence" value="ECO:0007669"/>
    <property type="project" value="InterPro"/>
</dbReference>
<keyword evidence="8" id="KW-1185">Reference proteome</keyword>
<dbReference type="Proteomes" id="UP000694906">
    <property type="component" value="Unplaced"/>
</dbReference>
<feature type="domain" description="IF rod" evidence="7">
    <location>
        <begin position="17"/>
        <end position="295"/>
    </location>
</feature>
<dbReference type="FunFam" id="1.20.5.170:FF:000004">
    <property type="entry name" value="Keratin, type II cytoskeletal 5"/>
    <property type="match status" value="1"/>
</dbReference>
<feature type="coiled-coil region" evidence="6">
    <location>
        <begin position="200"/>
        <end position="273"/>
    </location>
</feature>
<accession>A0AAX6RTU4</accession>
<dbReference type="GO" id="GO:0045109">
    <property type="term" value="P:intermediate filament organization"/>
    <property type="evidence" value="ECO:0007669"/>
    <property type="project" value="TreeGrafter"/>
</dbReference>
<evidence type="ECO:0000256" key="1">
    <source>
        <dbReference type="ARBA" id="ARBA00022744"/>
    </source>
</evidence>
<comment type="similarity">
    <text evidence="5">Belongs to the intermediate filament family.</text>
</comment>
<dbReference type="AlphaFoldDB" id="A0AAX6RTU4"/>
<dbReference type="PANTHER" id="PTHR45616:SF52">
    <property type="entry name" value="KERATIN, TYPE II CUTICULAR HB3"/>
    <property type="match status" value="1"/>
</dbReference>
<dbReference type="Gene3D" id="1.20.5.500">
    <property type="entry name" value="Single helix bin"/>
    <property type="match status" value="1"/>
</dbReference>
<dbReference type="InterPro" id="IPR003054">
    <property type="entry name" value="Keratin_II"/>
</dbReference>
<dbReference type="Gene3D" id="1.20.5.1160">
    <property type="entry name" value="Vasodilator-stimulated phosphoprotein"/>
    <property type="match status" value="1"/>
</dbReference>
<organism evidence="8 9">
    <name type="scientific">Heterocephalus glaber</name>
    <name type="common">Naked mole rat</name>
    <dbReference type="NCBI Taxonomy" id="10181"/>
    <lineage>
        <taxon>Eukaryota</taxon>
        <taxon>Metazoa</taxon>
        <taxon>Chordata</taxon>
        <taxon>Craniata</taxon>
        <taxon>Vertebrata</taxon>
        <taxon>Euteleostomi</taxon>
        <taxon>Mammalia</taxon>
        <taxon>Eutheria</taxon>
        <taxon>Euarchontoglires</taxon>
        <taxon>Glires</taxon>
        <taxon>Rodentia</taxon>
        <taxon>Hystricomorpha</taxon>
        <taxon>Bathyergidae</taxon>
        <taxon>Heterocephalus</taxon>
    </lineage>
</organism>
<dbReference type="GO" id="GO:0005615">
    <property type="term" value="C:extracellular space"/>
    <property type="evidence" value="ECO:0007669"/>
    <property type="project" value="TreeGrafter"/>
</dbReference>
<evidence type="ECO:0000256" key="5">
    <source>
        <dbReference type="RuleBase" id="RU000685"/>
    </source>
</evidence>
<keyword evidence="2 5" id="KW-0403">Intermediate filament</keyword>
<dbReference type="PRINTS" id="PR01276">
    <property type="entry name" value="TYPE2KERATIN"/>
</dbReference>
<gene>
    <name evidence="9" type="primary">LOC101705856</name>
</gene>
<dbReference type="SUPFAM" id="SSF64593">
    <property type="entry name" value="Intermediate filament protein, coiled coil region"/>
    <property type="match status" value="1"/>
</dbReference>
<comment type="subunit">
    <text evidence="4">Heterotetramer of two type I and two type II keratins.</text>
</comment>
<evidence type="ECO:0000256" key="4">
    <source>
        <dbReference type="ARBA" id="ARBA00049697"/>
    </source>
</evidence>
<evidence type="ECO:0000313" key="8">
    <source>
        <dbReference type="Proteomes" id="UP000694906"/>
    </source>
</evidence>
<evidence type="ECO:0000256" key="3">
    <source>
        <dbReference type="ARBA" id="ARBA00023054"/>
    </source>
</evidence>
<dbReference type="PANTHER" id="PTHR45616">
    <property type="entry name" value="GATA-TYPE DOMAIN-CONTAINING PROTEIN"/>
    <property type="match status" value="1"/>
</dbReference>
<dbReference type="GO" id="GO:0031424">
    <property type="term" value="P:keratinization"/>
    <property type="evidence" value="ECO:0007669"/>
    <property type="project" value="TreeGrafter"/>
</dbReference>
<keyword evidence="1" id="KW-0416">Keratin</keyword>
<reference evidence="9" key="1">
    <citation type="submission" date="2025-08" db="UniProtKB">
        <authorList>
            <consortium name="RefSeq"/>
        </authorList>
    </citation>
    <scope>IDENTIFICATION</scope>
</reference>
<dbReference type="GO" id="GO:0030280">
    <property type="term" value="F:structural constituent of skin epidermis"/>
    <property type="evidence" value="ECO:0007669"/>
    <property type="project" value="TreeGrafter"/>
</dbReference>
<dbReference type="SMART" id="SM01391">
    <property type="entry name" value="Filament"/>
    <property type="match status" value="1"/>
</dbReference>
<sequence length="336" mass="38806">MEDASPSHTLLPFPPQVRFLEQQNKVLETKFQFLQNRECCQSNLEPLFEGYIQTLRREAECVEADGGRLALELTHVQEVLGGYKKKFIFPSNVDNNYLHKSDLEGNMEVLIEEINFLRHLYEEETHILQSHISDTLIIIRMDNSRHLNMDHIVAEIRTQNDDIATRSWAKAKCWYHSGCEEMKTTVIQHRETTHHTREEINELNHIIQRLATKMENTKSKDTMLETEVTQSEEQGKAALKNAKFKLARLQEALQKAKEDMACLLKEYQEVTNSKLGLDIEIATYRRLLESVSSSRSRVMYGDLHVPASQWVTDSICSTPCRGKKVAVSTSCSVYFE</sequence>
<dbReference type="InterPro" id="IPR039008">
    <property type="entry name" value="IF_rod_dom"/>
</dbReference>
<dbReference type="RefSeq" id="XP_021098740.1">
    <property type="nucleotide sequence ID" value="XM_021243081.1"/>
</dbReference>
<dbReference type="PROSITE" id="PS00226">
    <property type="entry name" value="IF_ROD_1"/>
    <property type="match status" value="1"/>
</dbReference>
<protein>
    <submittedName>
        <fullName evidence="9">Keratin, type II cuticular Hb3</fullName>
    </submittedName>
</protein>
<dbReference type="Pfam" id="PF00038">
    <property type="entry name" value="Filament"/>
    <property type="match status" value="1"/>
</dbReference>
<name>A0AAX6RTU4_HETGA</name>
<evidence type="ECO:0000313" key="9">
    <source>
        <dbReference type="RefSeq" id="XP_021098740.1"/>
    </source>
</evidence>
<dbReference type="PROSITE" id="PS51842">
    <property type="entry name" value="IF_ROD_2"/>
    <property type="match status" value="1"/>
</dbReference>
<evidence type="ECO:0000256" key="2">
    <source>
        <dbReference type="ARBA" id="ARBA00022754"/>
    </source>
</evidence>
<proteinExistence type="inferred from homology"/>
<dbReference type="Gene3D" id="1.20.5.170">
    <property type="match status" value="1"/>
</dbReference>
<evidence type="ECO:0000256" key="6">
    <source>
        <dbReference type="SAM" id="Coils"/>
    </source>
</evidence>
<evidence type="ECO:0000259" key="7">
    <source>
        <dbReference type="PROSITE" id="PS51842"/>
    </source>
</evidence>
<dbReference type="InterPro" id="IPR018039">
    <property type="entry name" value="IF_conserved"/>
</dbReference>